<evidence type="ECO:0000256" key="5">
    <source>
        <dbReference type="SAM" id="SignalP"/>
    </source>
</evidence>
<dbReference type="GO" id="GO:0009044">
    <property type="term" value="F:xylan 1,4-beta-xylosidase activity"/>
    <property type="evidence" value="ECO:0007669"/>
    <property type="project" value="InterPro"/>
</dbReference>
<dbReference type="OrthoDB" id="47059at2759"/>
<dbReference type="Pfam" id="PF01915">
    <property type="entry name" value="Glyco_hydro_3_C"/>
    <property type="match status" value="1"/>
</dbReference>
<dbReference type="SMART" id="SM01217">
    <property type="entry name" value="Fn3_like"/>
    <property type="match status" value="1"/>
</dbReference>
<keyword evidence="4" id="KW-0326">Glycosidase</keyword>
<dbReference type="SUPFAM" id="SSF51445">
    <property type="entry name" value="(Trans)glycosidases"/>
    <property type="match status" value="1"/>
</dbReference>
<dbReference type="Gene3D" id="3.20.20.300">
    <property type="entry name" value="Glycoside hydrolase, family 3, N-terminal domain"/>
    <property type="match status" value="1"/>
</dbReference>
<keyword evidence="3" id="KW-0378">Hydrolase</keyword>
<dbReference type="EMBL" id="JAMQYH010000001">
    <property type="protein sequence ID" value="KAJ1704655.1"/>
    <property type="molecule type" value="Genomic_DNA"/>
</dbReference>
<evidence type="ECO:0000259" key="6">
    <source>
        <dbReference type="SMART" id="SM01217"/>
    </source>
</evidence>
<protein>
    <recommendedName>
        <fullName evidence="6">Fibronectin type III-like domain-containing protein</fullName>
    </recommendedName>
</protein>
<proteinExistence type="inferred from homology"/>
<dbReference type="PANTHER" id="PTHR42721:SF3">
    <property type="entry name" value="BETA-D-XYLOSIDASE 5-RELATED"/>
    <property type="match status" value="1"/>
</dbReference>
<dbReference type="AlphaFoldDB" id="A0A9Q0I0M6"/>
<dbReference type="FunFam" id="3.40.50.1700:FF:000001">
    <property type="entry name" value="probable beta-D-xylosidase 2"/>
    <property type="match status" value="1"/>
</dbReference>
<comment type="caution">
    <text evidence="7">The sequence shown here is derived from an EMBL/GenBank/DDBJ whole genome shotgun (WGS) entry which is preliminary data.</text>
</comment>
<organism evidence="7 8">
    <name type="scientific">Rhynchospora breviuscula</name>
    <dbReference type="NCBI Taxonomy" id="2022672"/>
    <lineage>
        <taxon>Eukaryota</taxon>
        <taxon>Viridiplantae</taxon>
        <taxon>Streptophyta</taxon>
        <taxon>Embryophyta</taxon>
        <taxon>Tracheophyta</taxon>
        <taxon>Spermatophyta</taxon>
        <taxon>Magnoliopsida</taxon>
        <taxon>Liliopsida</taxon>
        <taxon>Poales</taxon>
        <taxon>Cyperaceae</taxon>
        <taxon>Cyperoideae</taxon>
        <taxon>Rhynchosporeae</taxon>
        <taxon>Rhynchospora</taxon>
    </lineage>
</organism>
<keyword evidence="2 5" id="KW-0732">Signal</keyword>
<feature type="chain" id="PRO_5040408436" description="Fibronectin type III-like domain-containing protein" evidence="5">
    <location>
        <begin position="23"/>
        <end position="774"/>
    </location>
</feature>
<dbReference type="GO" id="GO:0045493">
    <property type="term" value="P:xylan catabolic process"/>
    <property type="evidence" value="ECO:0007669"/>
    <property type="project" value="InterPro"/>
</dbReference>
<dbReference type="Gene3D" id="2.60.40.10">
    <property type="entry name" value="Immunoglobulins"/>
    <property type="match status" value="1"/>
</dbReference>
<comment type="similarity">
    <text evidence="1">Belongs to the glycosyl hydrolase 3 family.</text>
</comment>
<dbReference type="InterPro" id="IPR017853">
    <property type="entry name" value="GH"/>
</dbReference>
<dbReference type="GO" id="GO:0009505">
    <property type="term" value="C:plant-type cell wall"/>
    <property type="evidence" value="ECO:0007669"/>
    <property type="project" value="TreeGrafter"/>
</dbReference>
<dbReference type="InterPro" id="IPR044993">
    <property type="entry name" value="BXL"/>
</dbReference>
<sequence>MRNHRENLLFSLLLFSPLLALSSVPPHSCDPSNPTTKTYTFCKTTLPIAKRVDDLISRMTLEEKISQLGDDSPAIPRLGIPVFKWWTEALHGMAYGGTGSIHWSFSAIFKATSFPQVIVTGASFNPHLWYKIAQAISTEARGIFNNGQLDGLTLWGPNVNLYRDPRWGRGHETPGEDPLHLSKYATMYVRGLQGDSYEGGQAKALKTSACCKHFTAYDLEKWGTASRFTFDAVVTAQDMEDTFQPPFKSCVQDGHASCLMCPFNRINGVAFCGDHNFLTKLAKEQWGLDGYIASDCDAIGVMVGMYARTPENATALALKAGMDVDCGTHLQKHSASALGKKMITEEDIDRALRNQFAVRMRLGLFDGNPLEHKDYGSIGKDQVCAKEHQELALQAALEGIVLLKNTRNILPLSKTKVSSLAVIGPNANNASILLGNYQGPPCVSITPLDALRNYTSDIKYVDGCSNAACSSAVGIKQAEEAARSMDHVVLFMGLSLDQEREDFDRSDLLLPGSQQELITSVAKVAKNPVILVLLCGGPVDVSFAKTNPKIGAILWAGYPGQAGGHAIAQVLFGEYNPGGKLPVTWYPQDYTKQVPMTNMNMRADNATKYPGRTYRFYQGKTVFPFGYGLSYSNYSYEFNSKAKKTLKLVGLKAAHPTSHYEITEAKSKECQKLNFNVTVRVTNHGTVEGRTPVLLFLRWPNASNGRPRKQLIDFTSVHLKAKETTPVEFAVSPCEHLSRVTEEGKRVIDTGSHFLMAGENEIEVTVAERGKNEL</sequence>
<dbReference type="Pfam" id="PF00933">
    <property type="entry name" value="Glyco_hydro_3"/>
    <property type="match status" value="1"/>
</dbReference>
<dbReference type="GO" id="GO:0031222">
    <property type="term" value="P:arabinan catabolic process"/>
    <property type="evidence" value="ECO:0007669"/>
    <property type="project" value="TreeGrafter"/>
</dbReference>
<dbReference type="GO" id="GO:0046556">
    <property type="term" value="F:alpha-L-arabinofuranosidase activity"/>
    <property type="evidence" value="ECO:0007669"/>
    <property type="project" value="TreeGrafter"/>
</dbReference>
<evidence type="ECO:0000256" key="3">
    <source>
        <dbReference type="ARBA" id="ARBA00022801"/>
    </source>
</evidence>
<gene>
    <name evidence="7" type="ORF">LUZ63_004434</name>
</gene>
<dbReference type="SUPFAM" id="SSF52279">
    <property type="entry name" value="Beta-D-glucan exohydrolase, C-terminal domain"/>
    <property type="match status" value="1"/>
</dbReference>
<dbReference type="InterPro" id="IPR036881">
    <property type="entry name" value="Glyco_hydro_3_C_sf"/>
</dbReference>
<dbReference type="InterPro" id="IPR001764">
    <property type="entry name" value="Glyco_hydro_3_N"/>
</dbReference>
<dbReference type="InterPro" id="IPR026891">
    <property type="entry name" value="Fn3-like"/>
</dbReference>
<dbReference type="Pfam" id="PF14310">
    <property type="entry name" value="Fn3-like"/>
    <property type="match status" value="1"/>
</dbReference>
<dbReference type="PRINTS" id="PR00133">
    <property type="entry name" value="GLHYDRLASE3"/>
</dbReference>
<keyword evidence="8" id="KW-1185">Reference proteome</keyword>
<dbReference type="InterPro" id="IPR013783">
    <property type="entry name" value="Ig-like_fold"/>
</dbReference>
<evidence type="ECO:0000256" key="2">
    <source>
        <dbReference type="ARBA" id="ARBA00022729"/>
    </source>
</evidence>
<reference evidence="7" key="1">
    <citation type="journal article" date="2022" name="Cell">
        <title>Repeat-based holocentromeres influence genome architecture and karyotype evolution.</title>
        <authorList>
            <person name="Hofstatter P.G."/>
            <person name="Thangavel G."/>
            <person name="Lux T."/>
            <person name="Neumann P."/>
            <person name="Vondrak T."/>
            <person name="Novak P."/>
            <person name="Zhang M."/>
            <person name="Costa L."/>
            <person name="Castellani M."/>
            <person name="Scott A."/>
            <person name="Toegelov H."/>
            <person name="Fuchs J."/>
            <person name="Mata-Sucre Y."/>
            <person name="Dias Y."/>
            <person name="Vanzela A.L.L."/>
            <person name="Huettel B."/>
            <person name="Almeida C.C.S."/>
            <person name="Simkova H."/>
            <person name="Souza G."/>
            <person name="Pedrosa-Harand A."/>
            <person name="Macas J."/>
            <person name="Mayer K.F.X."/>
            <person name="Houben A."/>
            <person name="Marques A."/>
        </authorList>
    </citation>
    <scope>NUCLEOTIDE SEQUENCE</scope>
    <source>
        <strain evidence="7">RhyBre1mFocal</strain>
    </source>
</reference>
<dbReference type="Gene3D" id="3.40.50.1700">
    <property type="entry name" value="Glycoside hydrolase family 3 C-terminal domain"/>
    <property type="match status" value="1"/>
</dbReference>
<evidence type="ECO:0000313" key="8">
    <source>
        <dbReference type="Proteomes" id="UP001151287"/>
    </source>
</evidence>
<dbReference type="Proteomes" id="UP001151287">
    <property type="component" value="Unassembled WGS sequence"/>
</dbReference>
<accession>A0A9Q0I0M6</accession>
<evidence type="ECO:0000256" key="1">
    <source>
        <dbReference type="ARBA" id="ARBA00005336"/>
    </source>
</evidence>
<dbReference type="InterPro" id="IPR036962">
    <property type="entry name" value="Glyco_hydro_3_N_sf"/>
</dbReference>
<dbReference type="PANTHER" id="PTHR42721">
    <property type="entry name" value="SUGAR HYDROLASE-RELATED"/>
    <property type="match status" value="1"/>
</dbReference>
<evidence type="ECO:0000313" key="7">
    <source>
        <dbReference type="EMBL" id="KAJ1704655.1"/>
    </source>
</evidence>
<dbReference type="InterPro" id="IPR002772">
    <property type="entry name" value="Glyco_hydro_3_C"/>
</dbReference>
<name>A0A9Q0I0M6_9POAL</name>
<evidence type="ECO:0000256" key="4">
    <source>
        <dbReference type="ARBA" id="ARBA00023295"/>
    </source>
</evidence>
<feature type="domain" description="Fibronectin type III-like" evidence="6">
    <location>
        <begin position="691"/>
        <end position="761"/>
    </location>
</feature>
<feature type="signal peptide" evidence="5">
    <location>
        <begin position="1"/>
        <end position="22"/>
    </location>
</feature>